<keyword evidence="2" id="KW-1185">Reference proteome</keyword>
<organism evidence="1 2">
    <name type="scientific">Rhizopus delemar</name>
    <dbReference type="NCBI Taxonomy" id="936053"/>
    <lineage>
        <taxon>Eukaryota</taxon>
        <taxon>Fungi</taxon>
        <taxon>Fungi incertae sedis</taxon>
        <taxon>Mucoromycota</taxon>
        <taxon>Mucoromycotina</taxon>
        <taxon>Mucoromycetes</taxon>
        <taxon>Mucorales</taxon>
        <taxon>Mucorineae</taxon>
        <taxon>Rhizopodaceae</taxon>
        <taxon>Rhizopus</taxon>
    </lineage>
</organism>
<dbReference type="AlphaFoldDB" id="A0A9P6Y5Y1"/>
<proteinExistence type="predicted"/>
<name>A0A9P6Y5Y1_9FUNG</name>
<evidence type="ECO:0000313" key="2">
    <source>
        <dbReference type="Proteomes" id="UP000740926"/>
    </source>
</evidence>
<accession>A0A9P6Y5Y1</accession>
<dbReference type="Proteomes" id="UP000740926">
    <property type="component" value="Unassembled WGS sequence"/>
</dbReference>
<reference evidence="1 2" key="1">
    <citation type="journal article" date="2020" name="Microb. Genom.">
        <title>Genetic diversity of clinical and environmental Mucorales isolates obtained from an investigation of mucormycosis cases among solid organ transplant recipients.</title>
        <authorList>
            <person name="Nguyen M.H."/>
            <person name="Kaul D."/>
            <person name="Muto C."/>
            <person name="Cheng S.J."/>
            <person name="Richter R.A."/>
            <person name="Bruno V.M."/>
            <person name="Liu G."/>
            <person name="Beyhan S."/>
            <person name="Sundermann A.J."/>
            <person name="Mounaud S."/>
            <person name="Pasculle A.W."/>
            <person name="Nierman W.C."/>
            <person name="Driscoll E."/>
            <person name="Cumbie R."/>
            <person name="Clancy C.J."/>
            <person name="Dupont C.L."/>
        </authorList>
    </citation>
    <scope>NUCLEOTIDE SEQUENCE [LARGE SCALE GENOMIC DNA]</scope>
    <source>
        <strain evidence="1 2">GL24</strain>
    </source>
</reference>
<evidence type="ECO:0000313" key="1">
    <source>
        <dbReference type="EMBL" id="KAG1540229.1"/>
    </source>
</evidence>
<gene>
    <name evidence="1" type="ORF">G6F50_014393</name>
</gene>
<dbReference type="EMBL" id="JAANIU010006791">
    <property type="protein sequence ID" value="KAG1540229.1"/>
    <property type="molecule type" value="Genomic_DNA"/>
</dbReference>
<comment type="caution">
    <text evidence="1">The sequence shown here is derived from an EMBL/GenBank/DDBJ whole genome shotgun (WGS) entry which is preliminary data.</text>
</comment>
<protein>
    <submittedName>
        <fullName evidence="1">Uncharacterized protein</fullName>
    </submittedName>
</protein>
<sequence length="212" mass="21914">MWRARGGRTGNTTVIDGNVGLHATAQGGAQLIAQQPATLAGERHFAVEATHGVAATDGEAVLRHQRRAIPLRAPAAGVAQALAAPLHRHHQLRIGGVDAAMRRTFADGRFRRTQSVESAGTLAVRQVHIQCGLADEVAVAQAQLPARHATALNFDLGIVDEVVRFAVPAARVHAGLGMRIAEQHAGQAKLGVAAGAALLALAPSSHAPSGTL</sequence>